<keyword evidence="4" id="KW-0547">Nucleotide-binding</keyword>
<dbReference type="InterPro" id="IPR015944">
    <property type="entry name" value="Gly-tRNA-synth_bsu"/>
</dbReference>
<dbReference type="FunFam" id="3.30.930.10:FF:000006">
    <property type="entry name" value="Glycine--tRNA ligase alpha subunit"/>
    <property type="match status" value="1"/>
</dbReference>
<comment type="caution">
    <text evidence="9">The sequence shown here is derived from an EMBL/GenBank/DDBJ whole genome shotgun (WGS) entry which is preliminary data.</text>
</comment>
<dbReference type="GO" id="GO:0004820">
    <property type="term" value="F:glycine-tRNA ligase activity"/>
    <property type="evidence" value="ECO:0007669"/>
    <property type="project" value="UniProtKB-EC"/>
</dbReference>
<evidence type="ECO:0000256" key="3">
    <source>
        <dbReference type="ARBA" id="ARBA00022598"/>
    </source>
</evidence>
<dbReference type="PANTHER" id="PTHR30075:SF2">
    <property type="entry name" value="GLYCINE--TRNA LIGASE, CHLOROPLASTIC_MITOCHONDRIAL 2"/>
    <property type="match status" value="1"/>
</dbReference>
<dbReference type="GO" id="GO:0005524">
    <property type="term" value="F:ATP binding"/>
    <property type="evidence" value="ECO:0007669"/>
    <property type="project" value="UniProtKB-KW"/>
</dbReference>
<keyword evidence="5" id="KW-0067">ATP-binding</keyword>
<gene>
    <name evidence="9" type="ORF">CYMTET_14114</name>
</gene>
<name>A0AAE0GGZ0_9CHLO</name>
<dbReference type="EMBL" id="LGRX02005772">
    <property type="protein sequence ID" value="KAK3277914.1"/>
    <property type="molecule type" value="Genomic_DNA"/>
</dbReference>
<protein>
    <recommendedName>
        <fullName evidence="2">glycine--tRNA ligase</fullName>
        <ecNumber evidence="2">6.1.1.14</ecNumber>
    </recommendedName>
</protein>
<dbReference type="CDD" id="cd00733">
    <property type="entry name" value="GlyRS_alpha_core"/>
    <property type="match status" value="1"/>
</dbReference>
<dbReference type="NCBIfam" id="NF006827">
    <property type="entry name" value="PRK09348.1"/>
    <property type="match status" value="1"/>
</dbReference>
<comment type="similarity">
    <text evidence="1">Belongs to the class-II aminoacyl-tRNA synthetase family.</text>
</comment>
<organism evidence="9 10">
    <name type="scientific">Cymbomonas tetramitiformis</name>
    <dbReference type="NCBI Taxonomy" id="36881"/>
    <lineage>
        <taxon>Eukaryota</taxon>
        <taxon>Viridiplantae</taxon>
        <taxon>Chlorophyta</taxon>
        <taxon>Pyramimonadophyceae</taxon>
        <taxon>Pyramimonadales</taxon>
        <taxon>Pyramimonadaceae</taxon>
        <taxon>Cymbomonas</taxon>
    </lineage>
</organism>
<dbReference type="GO" id="GO:0005829">
    <property type="term" value="C:cytosol"/>
    <property type="evidence" value="ECO:0007669"/>
    <property type="project" value="TreeGrafter"/>
</dbReference>
<evidence type="ECO:0000256" key="6">
    <source>
        <dbReference type="ARBA" id="ARBA00022917"/>
    </source>
</evidence>
<dbReference type="HAMAP" id="MF_00254">
    <property type="entry name" value="Gly_tRNA_synth_alpha"/>
    <property type="match status" value="1"/>
</dbReference>
<keyword evidence="3 9" id="KW-0436">Ligase</keyword>
<dbReference type="Gene3D" id="3.30.930.10">
    <property type="entry name" value="Bira Bifunctional Protein, Domain 2"/>
    <property type="match status" value="1"/>
</dbReference>
<evidence type="ECO:0000313" key="10">
    <source>
        <dbReference type="Proteomes" id="UP001190700"/>
    </source>
</evidence>
<dbReference type="PROSITE" id="PS50861">
    <property type="entry name" value="AA_TRNA_LIGASE_II_GLYAB"/>
    <property type="match status" value="1"/>
</dbReference>
<dbReference type="Gene3D" id="1.20.58.180">
    <property type="entry name" value="Class II aaRS and biotin synthetases, domain 2"/>
    <property type="match status" value="1"/>
</dbReference>
<dbReference type="GO" id="GO:0006426">
    <property type="term" value="P:glycyl-tRNA aminoacylation"/>
    <property type="evidence" value="ECO:0007669"/>
    <property type="project" value="InterPro"/>
</dbReference>
<dbReference type="InterPro" id="IPR045864">
    <property type="entry name" value="aa-tRNA-synth_II/BPL/LPL"/>
</dbReference>
<dbReference type="InterPro" id="IPR002310">
    <property type="entry name" value="Gly-tRNA_ligase_asu"/>
</dbReference>
<evidence type="ECO:0000256" key="2">
    <source>
        <dbReference type="ARBA" id="ARBA00012829"/>
    </source>
</evidence>
<evidence type="ECO:0000256" key="5">
    <source>
        <dbReference type="ARBA" id="ARBA00022840"/>
    </source>
</evidence>
<evidence type="ECO:0000256" key="8">
    <source>
        <dbReference type="ARBA" id="ARBA00047937"/>
    </source>
</evidence>
<evidence type="ECO:0000313" key="9">
    <source>
        <dbReference type="EMBL" id="KAK3277914.1"/>
    </source>
</evidence>
<accession>A0AAE0GGZ0</accession>
<dbReference type="AlphaFoldDB" id="A0AAE0GGZ0"/>
<keyword evidence="10" id="KW-1185">Reference proteome</keyword>
<dbReference type="Proteomes" id="UP001190700">
    <property type="component" value="Unassembled WGS sequence"/>
</dbReference>
<evidence type="ECO:0000256" key="7">
    <source>
        <dbReference type="ARBA" id="ARBA00023146"/>
    </source>
</evidence>
<dbReference type="PRINTS" id="PR01044">
    <property type="entry name" value="TRNASYNTHGA"/>
</dbReference>
<dbReference type="NCBIfam" id="TIGR00388">
    <property type="entry name" value="glyQ"/>
    <property type="match status" value="1"/>
</dbReference>
<comment type="catalytic activity">
    <reaction evidence="8">
        <text>tRNA(Gly) + glycine + ATP = glycyl-tRNA(Gly) + AMP + diphosphate</text>
        <dbReference type="Rhea" id="RHEA:16013"/>
        <dbReference type="Rhea" id="RHEA-COMP:9664"/>
        <dbReference type="Rhea" id="RHEA-COMP:9683"/>
        <dbReference type="ChEBI" id="CHEBI:30616"/>
        <dbReference type="ChEBI" id="CHEBI:33019"/>
        <dbReference type="ChEBI" id="CHEBI:57305"/>
        <dbReference type="ChEBI" id="CHEBI:78442"/>
        <dbReference type="ChEBI" id="CHEBI:78522"/>
        <dbReference type="ChEBI" id="CHEBI:456215"/>
        <dbReference type="EC" id="6.1.1.14"/>
    </reaction>
</comment>
<dbReference type="PANTHER" id="PTHR30075">
    <property type="entry name" value="GLYCYL-TRNA SYNTHETASE"/>
    <property type="match status" value="1"/>
</dbReference>
<dbReference type="Pfam" id="PF02092">
    <property type="entry name" value="tRNA_synt_2f"/>
    <property type="match status" value="1"/>
</dbReference>
<dbReference type="EC" id="6.1.1.14" evidence="2"/>
<dbReference type="SUPFAM" id="SSF55681">
    <property type="entry name" value="Class II aaRS and biotin synthetases"/>
    <property type="match status" value="1"/>
</dbReference>
<reference evidence="9 10" key="1">
    <citation type="journal article" date="2015" name="Genome Biol. Evol.">
        <title>Comparative Genomics of a Bacterivorous Green Alga Reveals Evolutionary Causalities and Consequences of Phago-Mixotrophic Mode of Nutrition.</title>
        <authorList>
            <person name="Burns J.A."/>
            <person name="Paasch A."/>
            <person name="Narechania A."/>
            <person name="Kim E."/>
        </authorList>
    </citation>
    <scope>NUCLEOTIDE SEQUENCE [LARGE SCALE GENOMIC DNA]</scope>
    <source>
        <strain evidence="9 10">PLY_AMNH</strain>
    </source>
</reference>
<evidence type="ECO:0000256" key="1">
    <source>
        <dbReference type="ARBA" id="ARBA00008226"/>
    </source>
</evidence>
<sequence length="506" mass="56180">MAHMRSLNAVYPALRLPSAITTKLKLLAPKPCSYHSGKCFGKVRVLRRSGPSLTKVFRPKESSKGTCFASIATDVHSVSADNTETSANPDAPTFQDAIQRLQSYWASKGCAMYLPHNTEVGAGTMNPATFLRCMGPEPWNVCYPEPSIRPDDSRYGDNPNRVQRHTQFQVIMKPDPGNSQELYLGSLQALGIDTVAHDIRFVEDNWESPVLGAWGLGWEVWMDGMEVTQFTYFQQVGSVPLKAVCVEITYGLERIIMNLQGVKHFKDIKYTDDVTYGEMFMQNEYEMSCFNMDEANVEEHKARFELYDKEARVMLEKRLPIPAYDQLLKSSHAFNILDARGAVGVTERATFFAKMRSLARQCSGLWLERREELGFPLGSTPEPEAPVAVSDVGVAPEGERTFVLEVGTEELPAQEVSSAARQLQALMSDLLTKQNLAHGDVTVGATPRRVTVTVQALQSRQPDRSNRMRGPPAKIAFDAEGKPSKAAEGFCRKVNAKDVTVCPTGI</sequence>
<keyword evidence="6" id="KW-0648">Protein biosynthesis</keyword>
<evidence type="ECO:0000256" key="4">
    <source>
        <dbReference type="ARBA" id="ARBA00022741"/>
    </source>
</evidence>
<dbReference type="Pfam" id="PF02091">
    <property type="entry name" value="tRNA-synt_2e"/>
    <property type="match status" value="1"/>
</dbReference>
<dbReference type="InterPro" id="IPR006194">
    <property type="entry name" value="Gly-tRNA-synth_heterodimer"/>
</dbReference>
<keyword evidence="7" id="KW-0030">Aminoacyl-tRNA synthetase</keyword>
<proteinExistence type="inferred from homology"/>